<evidence type="ECO:0000313" key="1">
    <source>
        <dbReference type="EMBL" id="SVA51695.1"/>
    </source>
</evidence>
<gene>
    <name evidence="1" type="ORF">METZ01_LOCUS104549</name>
</gene>
<reference evidence="1" key="1">
    <citation type="submission" date="2018-05" db="EMBL/GenBank/DDBJ databases">
        <authorList>
            <person name="Lanie J.A."/>
            <person name="Ng W.-L."/>
            <person name="Kazmierczak K.M."/>
            <person name="Andrzejewski T.M."/>
            <person name="Davidsen T.M."/>
            <person name="Wayne K.J."/>
            <person name="Tettelin H."/>
            <person name="Glass J.I."/>
            <person name="Rusch D."/>
            <person name="Podicherti R."/>
            <person name="Tsui H.-C.T."/>
            <person name="Winkler M.E."/>
        </authorList>
    </citation>
    <scope>NUCLEOTIDE SEQUENCE</scope>
</reference>
<organism evidence="1">
    <name type="scientific">marine metagenome</name>
    <dbReference type="NCBI Taxonomy" id="408172"/>
    <lineage>
        <taxon>unclassified sequences</taxon>
        <taxon>metagenomes</taxon>
        <taxon>ecological metagenomes</taxon>
    </lineage>
</organism>
<proteinExistence type="predicted"/>
<protein>
    <submittedName>
        <fullName evidence="1">Uncharacterized protein</fullName>
    </submittedName>
</protein>
<name>A0A381WGR4_9ZZZZ</name>
<feature type="non-terminal residue" evidence="1">
    <location>
        <position position="271"/>
    </location>
</feature>
<accession>A0A381WGR4</accession>
<dbReference type="EMBL" id="UINC01011759">
    <property type="protein sequence ID" value="SVA51695.1"/>
    <property type="molecule type" value="Genomic_DNA"/>
</dbReference>
<sequence>MLFSYSCSNTRKFTITYKEPSAKILTLKPIIVRSLNKSGNHVKSILINELKNNGYEIIQDIEITQNLTKPFRASQISPTKDFSEVFVSMELDHHTEHNILQTTKVRLSYCNNLVEKNKCTHRPGSVRWQNTITRRSGKIYITILNAGEDPVEIVTAVAAESSGIIPKFTNVALSKSIRAAIRNEFKQYFFRTITVTPDIEIDKMAADLIEANLIAAAAMRIDHEESGYKYYYSMGLIEESRANYTGAKMYYSEGELNTGQKELFADSIKRV</sequence>
<dbReference type="AlphaFoldDB" id="A0A381WGR4"/>